<evidence type="ECO:0000256" key="1">
    <source>
        <dbReference type="SAM" id="Phobius"/>
    </source>
</evidence>
<protein>
    <submittedName>
        <fullName evidence="2">Uncharacterized protein</fullName>
    </submittedName>
</protein>
<comment type="caution">
    <text evidence="2">The sequence shown here is derived from an EMBL/GenBank/DDBJ whole genome shotgun (WGS) entry which is preliminary data.</text>
</comment>
<keyword evidence="1" id="KW-1133">Transmembrane helix</keyword>
<dbReference type="EMBL" id="BLAD01000082">
    <property type="protein sequence ID" value="GES04468.1"/>
    <property type="molecule type" value="Genomic_DNA"/>
</dbReference>
<accession>A0A5M3WDH6</accession>
<keyword evidence="1" id="KW-0472">Membrane</keyword>
<dbReference type="RefSeq" id="WP_155340563.1">
    <property type="nucleotide sequence ID" value="NZ_BAAABN010000083.1"/>
</dbReference>
<dbReference type="Proteomes" id="UP000334990">
    <property type="component" value="Unassembled WGS sequence"/>
</dbReference>
<organism evidence="2 3">
    <name type="scientific">Acrocarpospora corrugata</name>
    <dbReference type="NCBI Taxonomy" id="35763"/>
    <lineage>
        <taxon>Bacteria</taxon>
        <taxon>Bacillati</taxon>
        <taxon>Actinomycetota</taxon>
        <taxon>Actinomycetes</taxon>
        <taxon>Streptosporangiales</taxon>
        <taxon>Streptosporangiaceae</taxon>
        <taxon>Acrocarpospora</taxon>
    </lineage>
</organism>
<name>A0A5M3WDH6_9ACTN</name>
<proteinExistence type="predicted"/>
<evidence type="ECO:0000313" key="2">
    <source>
        <dbReference type="EMBL" id="GES04468.1"/>
    </source>
</evidence>
<dbReference type="PANTHER" id="PTHR40761:SF1">
    <property type="entry name" value="CONSERVED INTEGRAL MEMBRANE ALANINE VALINE AND LEUCINE RICH PROTEIN-RELATED"/>
    <property type="match status" value="1"/>
</dbReference>
<dbReference type="AlphaFoldDB" id="A0A5M3WDH6"/>
<gene>
    <name evidence="2" type="ORF">Acor_65360</name>
</gene>
<dbReference type="PANTHER" id="PTHR40761">
    <property type="entry name" value="CONSERVED INTEGRAL MEMBRANE ALANINE VALINE AND LEUCINE RICH PROTEIN-RELATED"/>
    <property type="match status" value="1"/>
</dbReference>
<sequence>MVAVVGIMLNQSAFDTTPLRVSLRAATAVEPITIIALGVAMLGERLGVDPPTLAGQVAGLIALVTGIVILGRSPFLAKSDQNASCQNRERG</sequence>
<evidence type="ECO:0000313" key="3">
    <source>
        <dbReference type="Proteomes" id="UP000334990"/>
    </source>
</evidence>
<feature type="transmembrane region" description="Helical" evidence="1">
    <location>
        <begin position="53"/>
        <end position="71"/>
    </location>
</feature>
<feature type="transmembrane region" description="Helical" evidence="1">
    <location>
        <begin position="21"/>
        <end position="41"/>
    </location>
</feature>
<keyword evidence="3" id="KW-1185">Reference proteome</keyword>
<keyword evidence="1" id="KW-0812">Transmembrane</keyword>
<reference evidence="2 3" key="1">
    <citation type="submission" date="2019-10" db="EMBL/GenBank/DDBJ databases">
        <title>Whole genome shotgun sequence of Acrocarpospora corrugata NBRC 13972.</title>
        <authorList>
            <person name="Ichikawa N."/>
            <person name="Kimura A."/>
            <person name="Kitahashi Y."/>
            <person name="Komaki H."/>
            <person name="Oguchi A."/>
        </authorList>
    </citation>
    <scope>NUCLEOTIDE SEQUENCE [LARGE SCALE GENOMIC DNA]</scope>
    <source>
        <strain evidence="2 3">NBRC 13972</strain>
    </source>
</reference>
<dbReference type="OrthoDB" id="3871078at2"/>